<dbReference type="AlphaFoldDB" id="A0AAW0ADB7"/>
<dbReference type="EMBL" id="JAWWNJ010000074">
    <property type="protein sequence ID" value="KAK7006911.1"/>
    <property type="molecule type" value="Genomic_DNA"/>
</dbReference>
<gene>
    <name evidence="1" type="ORF">R3P38DRAFT_2793582</name>
</gene>
<comment type="caution">
    <text evidence="1">The sequence shown here is derived from an EMBL/GenBank/DDBJ whole genome shotgun (WGS) entry which is preliminary data.</text>
</comment>
<proteinExistence type="predicted"/>
<protein>
    <submittedName>
        <fullName evidence="1">Uncharacterized protein</fullName>
    </submittedName>
</protein>
<evidence type="ECO:0000313" key="2">
    <source>
        <dbReference type="Proteomes" id="UP001362999"/>
    </source>
</evidence>
<name>A0AAW0ADB7_9AGAR</name>
<evidence type="ECO:0000313" key="1">
    <source>
        <dbReference type="EMBL" id="KAK7006911.1"/>
    </source>
</evidence>
<organism evidence="1 2">
    <name type="scientific">Favolaschia claudopus</name>
    <dbReference type="NCBI Taxonomy" id="2862362"/>
    <lineage>
        <taxon>Eukaryota</taxon>
        <taxon>Fungi</taxon>
        <taxon>Dikarya</taxon>
        <taxon>Basidiomycota</taxon>
        <taxon>Agaricomycotina</taxon>
        <taxon>Agaricomycetes</taxon>
        <taxon>Agaricomycetidae</taxon>
        <taxon>Agaricales</taxon>
        <taxon>Marasmiineae</taxon>
        <taxon>Mycenaceae</taxon>
        <taxon>Favolaschia</taxon>
    </lineage>
</organism>
<accession>A0AAW0ADB7</accession>
<sequence>MLRGSSTGVLGFAEHVADVMKAPISNNSLCGRLNFLLYATQYLIDINKSWAEQMYCSLPNISYVSNYLLDAKYEGDNGMQRGIGWGGAVDYDVTVASNPVIPWSVLEATGWIKRFYKPETMRYKPGWPTPPPPLTLPI</sequence>
<reference evidence="1 2" key="1">
    <citation type="journal article" date="2024" name="J Genomics">
        <title>Draft genome sequencing and assembly of Favolaschia claudopus CIRM-BRFM 2984 isolated from oak limbs.</title>
        <authorList>
            <person name="Navarro D."/>
            <person name="Drula E."/>
            <person name="Chaduli D."/>
            <person name="Cazenave R."/>
            <person name="Ahrendt S."/>
            <person name="Wang J."/>
            <person name="Lipzen A."/>
            <person name="Daum C."/>
            <person name="Barry K."/>
            <person name="Grigoriev I.V."/>
            <person name="Favel A."/>
            <person name="Rosso M.N."/>
            <person name="Martin F."/>
        </authorList>
    </citation>
    <scope>NUCLEOTIDE SEQUENCE [LARGE SCALE GENOMIC DNA]</scope>
    <source>
        <strain evidence="1 2">CIRM-BRFM 2984</strain>
    </source>
</reference>
<keyword evidence="2" id="KW-1185">Reference proteome</keyword>
<dbReference type="Proteomes" id="UP001362999">
    <property type="component" value="Unassembled WGS sequence"/>
</dbReference>